<dbReference type="RefSeq" id="WP_347324565.1">
    <property type="nucleotide sequence ID" value="NZ_JBCGUH010000003.1"/>
</dbReference>
<feature type="transmembrane region" description="Helical" evidence="7">
    <location>
        <begin position="80"/>
        <end position="104"/>
    </location>
</feature>
<protein>
    <submittedName>
        <fullName evidence="9">Carbohydrate ABC transporter permease</fullName>
    </submittedName>
</protein>
<dbReference type="Gene3D" id="1.10.3720.10">
    <property type="entry name" value="MetI-like"/>
    <property type="match status" value="1"/>
</dbReference>
<evidence type="ECO:0000256" key="2">
    <source>
        <dbReference type="ARBA" id="ARBA00022448"/>
    </source>
</evidence>
<dbReference type="Pfam" id="PF00528">
    <property type="entry name" value="BPD_transp_1"/>
    <property type="match status" value="1"/>
</dbReference>
<evidence type="ECO:0000313" key="10">
    <source>
        <dbReference type="Proteomes" id="UP001597233"/>
    </source>
</evidence>
<evidence type="ECO:0000256" key="6">
    <source>
        <dbReference type="ARBA" id="ARBA00023136"/>
    </source>
</evidence>
<keyword evidence="5 7" id="KW-1133">Transmembrane helix</keyword>
<keyword evidence="6 7" id="KW-0472">Membrane</keyword>
<evidence type="ECO:0000256" key="3">
    <source>
        <dbReference type="ARBA" id="ARBA00022475"/>
    </source>
</evidence>
<feature type="transmembrane region" description="Helical" evidence="7">
    <location>
        <begin position="12"/>
        <end position="35"/>
    </location>
</feature>
<keyword evidence="3" id="KW-1003">Cell membrane</keyword>
<dbReference type="PANTHER" id="PTHR43744">
    <property type="entry name" value="ABC TRANSPORTER PERMEASE PROTEIN MG189-RELATED-RELATED"/>
    <property type="match status" value="1"/>
</dbReference>
<dbReference type="Proteomes" id="UP001597233">
    <property type="component" value="Unassembled WGS sequence"/>
</dbReference>
<accession>A0ABW4RFJ6</accession>
<comment type="subcellular location">
    <subcellularLocation>
        <location evidence="1 7">Cell membrane</location>
        <topology evidence="1 7">Multi-pass membrane protein</topology>
    </subcellularLocation>
</comment>
<reference evidence="10" key="1">
    <citation type="journal article" date="2019" name="Int. J. Syst. Evol. Microbiol.">
        <title>The Global Catalogue of Microorganisms (GCM) 10K type strain sequencing project: providing services to taxonomists for standard genome sequencing and annotation.</title>
        <authorList>
            <consortium name="The Broad Institute Genomics Platform"/>
            <consortium name="The Broad Institute Genome Sequencing Center for Infectious Disease"/>
            <person name="Wu L."/>
            <person name="Ma J."/>
        </authorList>
    </citation>
    <scope>NUCLEOTIDE SEQUENCE [LARGE SCALE GENOMIC DNA]</scope>
    <source>
        <strain evidence="10">CCUG 54950</strain>
    </source>
</reference>
<feature type="domain" description="ABC transmembrane type-1" evidence="8">
    <location>
        <begin position="81"/>
        <end position="270"/>
    </location>
</feature>
<dbReference type="SUPFAM" id="SSF161098">
    <property type="entry name" value="MetI-like"/>
    <property type="match status" value="1"/>
</dbReference>
<evidence type="ECO:0000256" key="7">
    <source>
        <dbReference type="RuleBase" id="RU363032"/>
    </source>
</evidence>
<organism evidence="9 10">
    <name type="scientific">Paenibacillus wenxiniae</name>
    <dbReference type="NCBI Taxonomy" id="1636843"/>
    <lineage>
        <taxon>Bacteria</taxon>
        <taxon>Bacillati</taxon>
        <taxon>Bacillota</taxon>
        <taxon>Bacilli</taxon>
        <taxon>Bacillales</taxon>
        <taxon>Paenibacillaceae</taxon>
        <taxon>Paenibacillus</taxon>
    </lineage>
</organism>
<dbReference type="InterPro" id="IPR000515">
    <property type="entry name" value="MetI-like"/>
</dbReference>
<evidence type="ECO:0000313" key="9">
    <source>
        <dbReference type="EMBL" id="MFD1884926.1"/>
    </source>
</evidence>
<proteinExistence type="inferred from homology"/>
<comment type="caution">
    <text evidence="9">The sequence shown here is derived from an EMBL/GenBank/DDBJ whole genome shotgun (WGS) entry which is preliminary data.</text>
</comment>
<evidence type="ECO:0000256" key="4">
    <source>
        <dbReference type="ARBA" id="ARBA00022692"/>
    </source>
</evidence>
<sequence length="285" mass="32003">MNTAQHKKFSLASLLLFALFSILGVLMMFPLYALFLASLKPASELFRYGLNVRLDFSLMSLDNYRSLFGGKGEASYYFQWYFNSVIITVLFTIFSLLFSSMVGYGLGMYRFKGRNLIFTLVLIVMMIPVEIILLPLYKLVVGLKLINSIWGVILPFVVAPLPIFFFRQFALGLPKDFMDAGRIDGCTEFGIFFRIMAPLMAPAYGAIAILQAMNSWNNFLWPLIVLRTTDKFTLPIGLASFVTPLGSNYEALIAGAVLAILPILLLFLFFQRYFIEGLTVGGVKG</sequence>
<gene>
    <name evidence="9" type="ORF">ACFSC9_05245</name>
</gene>
<evidence type="ECO:0000256" key="1">
    <source>
        <dbReference type="ARBA" id="ARBA00004651"/>
    </source>
</evidence>
<dbReference type="InterPro" id="IPR035906">
    <property type="entry name" value="MetI-like_sf"/>
</dbReference>
<feature type="transmembrane region" description="Helical" evidence="7">
    <location>
        <begin position="191"/>
        <end position="213"/>
    </location>
</feature>
<feature type="transmembrane region" description="Helical" evidence="7">
    <location>
        <begin position="251"/>
        <end position="270"/>
    </location>
</feature>
<dbReference type="CDD" id="cd06261">
    <property type="entry name" value="TM_PBP2"/>
    <property type="match status" value="1"/>
</dbReference>
<keyword evidence="10" id="KW-1185">Reference proteome</keyword>
<keyword evidence="2 7" id="KW-0813">Transport</keyword>
<feature type="transmembrane region" description="Helical" evidence="7">
    <location>
        <begin position="116"/>
        <end position="137"/>
    </location>
</feature>
<name>A0ABW4RFJ6_9BACL</name>
<dbReference type="EMBL" id="JBHUEH010000010">
    <property type="protein sequence ID" value="MFD1884926.1"/>
    <property type="molecule type" value="Genomic_DNA"/>
</dbReference>
<feature type="transmembrane region" description="Helical" evidence="7">
    <location>
        <begin position="149"/>
        <end position="170"/>
    </location>
</feature>
<dbReference type="PANTHER" id="PTHR43744:SF2">
    <property type="entry name" value="ARABINOOLIGOSACCHARIDES TRANSPORT SYSTEM PERMEASE PROTEIN ARAQ"/>
    <property type="match status" value="1"/>
</dbReference>
<keyword evidence="4 7" id="KW-0812">Transmembrane</keyword>
<evidence type="ECO:0000259" key="8">
    <source>
        <dbReference type="PROSITE" id="PS50928"/>
    </source>
</evidence>
<evidence type="ECO:0000256" key="5">
    <source>
        <dbReference type="ARBA" id="ARBA00022989"/>
    </source>
</evidence>
<dbReference type="PROSITE" id="PS50928">
    <property type="entry name" value="ABC_TM1"/>
    <property type="match status" value="1"/>
</dbReference>
<comment type="similarity">
    <text evidence="7">Belongs to the binding-protein-dependent transport system permease family.</text>
</comment>